<dbReference type="Proteomes" id="UP001168821">
    <property type="component" value="Unassembled WGS sequence"/>
</dbReference>
<dbReference type="InterPro" id="IPR013087">
    <property type="entry name" value="Znf_C2H2_type"/>
</dbReference>
<organism evidence="3 4">
    <name type="scientific">Zophobas morio</name>
    <dbReference type="NCBI Taxonomy" id="2755281"/>
    <lineage>
        <taxon>Eukaryota</taxon>
        <taxon>Metazoa</taxon>
        <taxon>Ecdysozoa</taxon>
        <taxon>Arthropoda</taxon>
        <taxon>Hexapoda</taxon>
        <taxon>Insecta</taxon>
        <taxon>Pterygota</taxon>
        <taxon>Neoptera</taxon>
        <taxon>Endopterygota</taxon>
        <taxon>Coleoptera</taxon>
        <taxon>Polyphaga</taxon>
        <taxon>Cucujiformia</taxon>
        <taxon>Tenebrionidae</taxon>
        <taxon>Zophobas</taxon>
    </lineage>
</organism>
<evidence type="ECO:0000259" key="2">
    <source>
        <dbReference type="PROSITE" id="PS00028"/>
    </source>
</evidence>
<evidence type="ECO:0000256" key="1">
    <source>
        <dbReference type="SAM" id="MobiDB-lite"/>
    </source>
</evidence>
<accession>A0AA38HLC8</accession>
<name>A0AA38HLC8_9CUCU</name>
<protein>
    <recommendedName>
        <fullName evidence="2">C2H2-type domain-containing protein</fullName>
    </recommendedName>
</protein>
<sequence length="155" mass="17063">MSNSVGTTSQEVFKTGAQNISGNTDGLHSGNPGTSSANYFPHLCDCGLRFHDRDSLRKHHKICPVWTSSSCRFCERSFDSFKGRKAHEQKTHKTQWNEGLEARLLVCQEAKSNSNKKTIPPPELRTAANPLPSTSACTVPRRAAALEAISRELPP</sequence>
<reference evidence="3" key="1">
    <citation type="journal article" date="2023" name="G3 (Bethesda)">
        <title>Whole genome assemblies of Zophobas morio and Tenebrio molitor.</title>
        <authorList>
            <person name="Kaur S."/>
            <person name="Stinson S.A."/>
            <person name="diCenzo G.C."/>
        </authorList>
    </citation>
    <scope>NUCLEOTIDE SEQUENCE</scope>
    <source>
        <strain evidence="3">QUZm001</strain>
    </source>
</reference>
<dbReference type="EMBL" id="JALNTZ010000012">
    <property type="protein sequence ID" value="KAJ3639169.1"/>
    <property type="molecule type" value="Genomic_DNA"/>
</dbReference>
<evidence type="ECO:0000313" key="3">
    <source>
        <dbReference type="EMBL" id="KAJ3639169.1"/>
    </source>
</evidence>
<dbReference type="AlphaFoldDB" id="A0AA38HLC8"/>
<gene>
    <name evidence="3" type="ORF">Zmor_004039</name>
</gene>
<feature type="domain" description="C2H2-type" evidence="2">
    <location>
        <begin position="71"/>
        <end position="92"/>
    </location>
</feature>
<feature type="region of interest" description="Disordered" evidence="1">
    <location>
        <begin position="112"/>
        <end position="134"/>
    </location>
</feature>
<evidence type="ECO:0000313" key="4">
    <source>
        <dbReference type="Proteomes" id="UP001168821"/>
    </source>
</evidence>
<comment type="caution">
    <text evidence="3">The sequence shown here is derived from an EMBL/GenBank/DDBJ whole genome shotgun (WGS) entry which is preliminary data.</text>
</comment>
<dbReference type="PROSITE" id="PS00028">
    <property type="entry name" value="ZINC_FINGER_C2H2_1"/>
    <property type="match status" value="1"/>
</dbReference>
<proteinExistence type="predicted"/>
<keyword evidence="4" id="KW-1185">Reference proteome</keyword>